<feature type="domain" description="TonB-dependent receptor-like beta-barrel" evidence="15">
    <location>
        <begin position="302"/>
        <end position="763"/>
    </location>
</feature>
<dbReference type="InterPro" id="IPR012910">
    <property type="entry name" value="Plug_dom"/>
</dbReference>
<dbReference type="PANTHER" id="PTHR32552">
    <property type="entry name" value="FERRICHROME IRON RECEPTOR-RELATED"/>
    <property type="match status" value="1"/>
</dbReference>
<dbReference type="PROSITE" id="PS52016">
    <property type="entry name" value="TONB_DEPENDENT_REC_3"/>
    <property type="match status" value="1"/>
</dbReference>
<keyword evidence="5 11" id="KW-0812">Transmembrane</keyword>
<proteinExistence type="inferred from homology"/>
<evidence type="ECO:0000256" key="10">
    <source>
        <dbReference type="ARBA" id="ARBA00023237"/>
    </source>
</evidence>
<evidence type="ECO:0000256" key="14">
    <source>
        <dbReference type="SAM" id="SignalP"/>
    </source>
</evidence>
<evidence type="ECO:0000256" key="8">
    <source>
        <dbReference type="ARBA" id="ARBA00023077"/>
    </source>
</evidence>
<feature type="domain" description="TonB-dependent receptor plug" evidence="16">
    <location>
        <begin position="57"/>
        <end position="166"/>
    </location>
</feature>
<dbReference type="InterPro" id="IPR000531">
    <property type="entry name" value="Beta-barrel_TonB"/>
</dbReference>
<evidence type="ECO:0000313" key="18">
    <source>
        <dbReference type="Proteomes" id="UP000661077"/>
    </source>
</evidence>
<dbReference type="CDD" id="cd01347">
    <property type="entry name" value="ligand_gated_channel"/>
    <property type="match status" value="1"/>
</dbReference>
<evidence type="ECO:0000256" key="2">
    <source>
        <dbReference type="ARBA" id="ARBA00022448"/>
    </source>
</evidence>
<evidence type="ECO:0000256" key="3">
    <source>
        <dbReference type="ARBA" id="ARBA00022452"/>
    </source>
</evidence>
<dbReference type="PANTHER" id="PTHR32552:SF81">
    <property type="entry name" value="TONB-DEPENDENT OUTER MEMBRANE RECEPTOR"/>
    <property type="match status" value="1"/>
</dbReference>
<keyword evidence="6" id="KW-0408">Iron</keyword>
<dbReference type="InterPro" id="IPR039426">
    <property type="entry name" value="TonB-dep_rcpt-like"/>
</dbReference>
<keyword evidence="4" id="KW-0410">Iron transport</keyword>
<dbReference type="InterPro" id="IPR036942">
    <property type="entry name" value="Beta-barrel_TonB_sf"/>
</dbReference>
<evidence type="ECO:0000256" key="1">
    <source>
        <dbReference type="ARBA" id="ARBA00004571"/>
    </source>
</evidence>
<evidence type="ECO:0000256" key="13">
    <source>
        <dbReference type="SAM" id="MobiDB-lite"/>
    </source>
</evidence>
<keyword evidence="18" id="KW-1185">Reference proteome</keyword>
<dbReference type="RefSeq" id="WP_203168923.1">
    <property type="nucleotide sequence ID" value="NZ_JAEVLS010000004.1"/>
</dbReference>
<dbReference type="Pfam" id="PF00593">
    <property type="entry name" value="TonB_dep_Rec_b-barrel"/>
    <property type="match status" value="1"/>
</dbReference>
<dbReference type="EMBL" id="JAEVLS010000004">
    <property type="protein sequence ID" value="MBM0106808.1"/>
    <property type="molecule type" value="Genomic_DNA"/>
</dbReference>
<feature type="region of interest" description="Disordered" evidence="13">
    <location>
        <begin position="648"/>
        <end position="674"/>
    </location>
</feature>
<dbReference type="Gene3D" id="2.40.170.20">
    <property type="entry name" value="TonB-dependent receptor, beta-barrel domain"/>
    <property type="match status" value="1"/>
</dbReference>
<dbReference type="Pfam" id="PF07715">
    <property type="entry name" value="Plug"/>
    <property type="match status" value="1"/>
</dbReference>
<keyword evidence="8 12" id="KW-0798">TonB box</keyword>
<dbReference type="SUPFAM" id="SSF56935">
    <property type="entry name" value="Porins"/>
    <property type="match status" value="1"/>
</dbReference>
<sequence>MRSSGILGSLQLAAAIGAVLATAVPHQSHAADADPGAQAQQTIESVMVTARRREEAVQDVPVAIAVLNADTIENTGSFNVGKLQQLQPSVQFYSSNPRNSAVNIRGLGAPFGLTNDGIEQGVGIYIDQVYYSRAATATFDFLDVDQIEILRGPQGTLYGKNTTAGAINVTTRKPSFEPEGRAEITTGDLGYLQSKASITGPLIGDTVAGRLSGSYTSRDGTIYNVATGQHINELDNLGFKGQVLIQPSSTLGITLSADYTRQDPLGYGQLYVRTGSTQRALARQYAALAEASNYEVPSTDPFDRVTDLDAELSAEQIFAGASALVEWDIGPGRLTSVSAFRKWDWGPANDRDFIGLPITTVSQNPSEQRQWSQELRFAASGEQLDYVVGLYGFYQTVDTAGVQEQGPLASRWLLSGANANNPDILNGLRAENDIGLKNTSVAAFGQLTWHVSDKLRLQPGLRVNYDKKDGKYIATVTNATNTPLTAAQLGVLAPQNYTPEFSDTNVSGDFTVSYDLSDSVLGYVTYARSFKSGGINLSGLPLDANSQPITAVQTVDPERVHHYEGGLKSQLFNRKATVNLAAFSTEISDYQATVTNSQANVIRGYLANADEIRVRGVELDISVQPLDGLNLYVNGAFTDHEYTKFPNAPCPPELSGGTTASAANPPSAPGTPGGFSPPFCDISGQWLPGVSKTAFSYGLEYDFDLPLLGADGGGYFAFDGSYRSKFSSNPSRSRYTDIEGYSLANFRAGIRAGGWNVYGWVRNAFEEDYFEFLATQSGSTGLVVGQPGDPRTYGLTVNKSF</sequence>
<organism evidence="17 18">
    <name type="scientific">Steroidobacter gossypii</name>
    <dbReference type="NCBI Taxonomy" id="2805490"/>
    <lineage>
        <taxon>Bacteria</taxon>
        <taxon>Pseudomonadati</taxon>
        <taxon>Pseudomonadota</taxon>
        <taxon>Gammaproteobacteria</taxon>
        <taxon>Steroidobacterales</taxon>
        <taxon>Steroidobacteraceae</taxon>
        <taxon>Steroidobacter</taxon>
    </lineage>
</organism>
<keyword evidence="14" id="KW-0732">Signal</keyword>
<evidence type="ECO:0000259" key="16">
    <source>
        <dbReference type="Pfam" id="PF07715"/>
    </source>
</evidence>
<comment type="caution">
    <text evidence="17">The sequence shown here is derived from an EMBL/GenBank/DDBJ whole genome shotgun (WGS) entry which is preliminary data.</text>
</comment>
<evidence type="ECO:0000256" key="12">
    <source>
        <dbReference type="RuleBase" id="RU003357"/>
    </source>
</evidence>
<keyword evidence="9 11" id="KW-0472">Membrane</keyword>
<keyword evidence="2 11" id="KW-0813">Transport</keyword>
<keyword evidence="7" id="KW-0406">Ion transport</keyword>
<evidence type="ECO:0000256" key="4">
    <source>
        <dbReference type="ARBA" id="ARBA00022496"/>
    </source>
</evidence>
<dbReference type="Proteomes" id="UP000661077">
    <property type="component" value="Unassembled WGS sequence"/>
</dbReference>
<comment type="subcellular location">
    <subcellularLocation>
        <location evidence="1 11">Cell outer membrane</location>
        <topology evidence="1 11">Multi-pass membrane protein</topology>
    </subcellularLocation>
</comment>
<reference evidence="17 18" key="1">
    <citation type="journal article" date="2021" name="Int. J. Syst. Evol. Microbiol.">
        <title>Steroidobacter gossypii sp. nov., isolated from soil of cotton cropping field.</title>
        <authorList>
            <person name="Huang R."/>
            <person name="Yang S."/>
            <person name="Zhen C."/>
            <person name="Liu W."/>
        </authorList>
    </citation>
    <scope>NUCLEOTIDE SEQUENCE [LARGE SCALE GENOMIC DNA]</scope>
    <source>
        <strain evidence="17 18">S1-65</strain>
    </source>
</reference>
<evidence type="ECO:0000256" key="9">
    <source>
        <dbReference type="ARBA" id="ARBA00023136"/>
    </source>
</evidence>
<evidence type="ECO:0000259" key="15">
    <source>
        <dbReference type="Pfam" id="PF00593"/>
    </source>
</evidence>
<evidence type="ECO:0000256" key="7">
    <source>
        <dbReference type="ARBA" id="ARBA00023065"/>
    </source>
</evidence>
<name>A0ABS1X0P1_9GAMM</name>
<evidence type="ECO:0000256" key="6">
    <source>
        <dbReference type="ARBA" id="ARBA00023004"/>
    </source>
</evidence>
<feature type="signal peptide" evidence="14">
    <location>
        <begin position="1"/>
        <end position="30"/>
    </location>
</feature>
<protein>
    <submittedName>
        <fullName evidence="17">TonB-dependent receptor</fullName>
    </submittedName>
</protein>
<evidence type="ECO:0000313" key="17">
    <source>
        <dbReference type="EMBL" id="MBM0106808.1"/>
    </source>
</evidence>
<accession>A0ABS1X0P1</accession>
<gene>
    <name evidence="17" type="ORF">JM946_18905</name>
</gene>
<keyword evidence="10 11" id="KW-0998">Cell outer membrane</keyword>
<comment type="similarity">
    <text evidence="11 12">Belongs to the TonB-dependent receptor family.</text>
</comment>
<evidence type="ECO:0000256" key="11">
    <source>
        <dbReference type="PROSITE-ProRule" id="PRU01360"/>
    </source>
</evidence>
<keyword evidence="17" id="KW-0675">Receptor</keyword>
<feature type="chain" id="PRO_5047134653" evidence="14">
    <location>
        <begin position="31"/>
        <end position="801"/>
    </location>
</feature>
<keyword evidence="3 11" id="KW-1134">Transmembrane beta strand</keyword>
<evidence type="ECO:0000256" key="5">
    <source>
        <dbReference type="ARBA" id="ARBA00022692"/>
    </source>
</evidence>